<dbReference type="PATRIC" id="fig|206506.3.peg.3580"/>
<accession>A0A171KNC3</accession>
<dbReference type="OrthoDB" id="9766710at2"/>
<dbReference type="Pfam" id="PF13432">
    <property type="entry name" value="TPR_16"/>
    <property type="match status" value="2"/>
</dbReference>
<dbReference type="STRING" id="206506.AAV32_16810"/>
<dbReference type="SMART" id="SM00028">
    <property type="entry name" value="TPR"/>
    <property type="match status" value="4"/>
</dbReference>
<dbReference type="SUPFAM" id="SSF48452">
    <property type="entry name" value="TPR-like"/>
    <property type="match status" value="2"/>
</dbReference>
<protein>
    <recommendedName>
        <fullName evidence="5">Tetratricopeptide repeat protein</fullName>
    </recommendedName>
</protein>
<dbReference type="Proteomes" id="UP000078084">
    <property type="component" value="Unassembled WGS sequence"/>
</dbReference>
<gene>
    <name evidence="3" type="ORF">AAV32_16810</name>
</gene>
<dbReference type="InterPro" id="IPR011990">
    <property type="entry name" value="TPR-like_helical_dom_sf"/>
</dbReference>
<dbReference type="InterPro" id="IPR052346">
    <property type="entry name" value="O-mannosyl-transferase_TMTC"/>
</dbReference>
<dbReference type="InterPro" id="IPR019734">
    <property type="entry name" value="TPR_rpt"/>
</dbReference>
<keyword evidence="4" id="KW-1185">Reference proteome</keyword>
<name>A0A171KNC3_9BURK</name>
<evidence type="ECO:0000256" key="1">
    <source>
        <dbReference type="ARBA" id="ARBA00022737"/>
    </source>
</evidence>
<dbReference type="EMBL" id="LBNE01000016">
    <property type="protein sequence ID" value="KKO70390.1"/>
    <property type="molecule type" value="Genomic_DNA"/>
</dbReference>
<organism evidence="3 4">
    <name type="scientific">Kerstersia gyiorum</name>
    <dbReference type="NCBI Taxonomy" id="206506"/>
    <lineage>
        <taxon>Bacteria</taxon>
        <taxon>Pseudomonadati</taxon>
        <taxon>Pseudomonadota</taxon>
        <taxon>Betaproteobacteria</taxon>
        <taxon>Burkholderiales</taxon>
        <taxon>Alcaligenaceae</taxon>
        <taxon>Kerstersia</taxon>
    </lineage>
</organism>
<evidence type="ECO:0008006" key="5">
    <source>
        <dbReference type="Google" id="ProtNLM"/>
    </source>
</evidence>
<dbReference type="Gene3D" id="1.25.40.10">
    <property type="entry name" value="Tetratricopeptide repeat domain"/>
    <property type="match status" value="3"/>
</dbReference>
<keyword evidence="2" id="KW-0802">TPR repeat</keyword>
<evidence type="ECO:0000313" key="3">
    <source>
        <dbReference type="EMBL" id="KKO70390.1"/>
    </source>
</evidence>
<keyword evidence="1" id="KW-0677">Repeat</keyword>
<dbReference type="AlphaFoldDB" id="A0A171KNC3"/>
<sequence length="608" mass="67079">MNKAGRVKSLKVVKFVTVALFQGSAALLCAAQADRLPGSDAQIRDRLDEQPVEVIRLRAGELPEVTLSADILYRILASEIGAQRGVFDISSRTMLGLARDTGDPRLARRSLEFALANGNMRGALEAARYWSRLAPNDAEASATELALAAAAGQTSGLGEALRERIDKAQDKAEAIGQAVGVLSRVNDRRMALRVLETALEGRARQVPESHLALSDVAFSAGEYQRALEEAKAAQAYPALREEGALRRLQYGIVVDPEQAVADTRAFIKTHPGARNVRLMLASFLSERGEYDAALEEVRDMAHQAPEDFELIYIQAQLNYRAGRLDQADSLLQQFVGVQAQRQEAVAPGASDAGEALADARLLRAAIAEDQGRLDDAIMELGRIDDPAMRFPARLRQASLRAKQGNLDEALAMLQSVEPMDEDERMQQVMLGVQLLRGAGRHEEAVTLLREVEAEMPDSTDIKYELAMALEPLDRIGEMEQLLREVIELDPSYAHAYNALGYTFAERNIRLDEARELIDRAHELLPDNPYILDSMGWVRYRQGDALDALTYLQRAYAQSPEVEISVHLGEVLWALGRRGEARAMWRAAAAKDAGNELLRETLQRLGVKL</sequence>
<proteinExistence type="predicted"/>
<reference evidence="3 4" key="1">
    <citation type="submission" date="2015-04" db="EMBL/GenBank/DDBJ databases">
        <title>Genome sequence of Kerstersia gyiorum CG1.</title>
        <authorList>
            <person name="Greninger A.L."/>
            <person name="Kozyreva V."/>
            <person name="Chaturvedi V."/>
        </authorList>
    </citation>
    <scope>NUCLEOTIDE SEQUENCE [LARGE SCALE GENOMIC DNA]</scope>
    <source>
        <strain evidence="3 4">CG1</strain>
    </source>
</reference>
<evidence type="ECO:0000256" key="2">
    <source>
        <dbReference type="ARBA" id="ARBA00022803"/>
    </source>
</evidence>
<dbReference type="Pfam" id="PF14559">
    <property type="entry name" value="TPR_19"/>
    <property type="match status" value="1"/>
</dbReference>
<evidence type="ECO:0000313" key="4">
    <source>
        <dbReference type="Proteomes" id="UP000078084"/>
    </source>
</evidence>
<comment type="caution">
    <text evidence="3">The sequence shown here is derived from an EMBL/GenBank/DDBJ whole genome shotgun (WGS) entry which is preliminary data.</text>
</comment>
<dbReference type="PANTHER" id="PTHR44227:SF3">
    <property type="entry name" value="PROTEIN O-MANNOSYL-TRANSFERASE TMTC4"/>
    <property type="match status" value="1"/>
</dbReference>
<dbReference type="PANTHER" id="PTHR44227">
    <property type="match status" value="1"/>
</dbReference>